<proteinExistence type="predicted"/>
<protein>
    <submittedName>
        <fullName evidence="1">Uncharacterized protein</fullName>
    </submittedName>
</protein>
<name>A0AAE1KEG5_PETCI</name>
<sequence length="106" mass="11330">MPQCPCHLHPPSSVSYPPISMIHLLATSIPRSTSPTLSPLSSISFPRPLSPTLPPPSSVSLPPPSPVLRLLPPHLHPLSFVSYPPTSILHLLATSIPRPTECQGRA</sequence>
<dbReference type="EMBL" id="JAWQEG010002262">
    <property type="protein sequence ID" value="KAK3873096.1"/>
    <property type="molecule type" value="Genomic_DNA"/>
</dbReference>
<keyword evidence="2" id="KW-1185">Reference proteome</keyword>
<dbReference type="Proteomes" id="UP001286313">
    <property type="component" value="Unassembled WGS sequence"/>
</dbReference>
<accession>A0AAE1KEG5</accession>
<reference evidence="1" key="1">
    <citation type="submission" date="2023-10" db="EMBL/GenBank/DDBJ databases">
        <title>Genome assemblies of two species of porcelain crab, Petrolisthes cinctipes and Petrolisthes manimaculis (Anomura: Porcellanidae).</title>
        <authorList>
            <person name="Angst P."/>
        </authorList>
    </citation>
    <scope>NUCLEOTIDE SEQUENCE</scope>
    <source>
        <strain evidence="1">PB745_01</strain>
        <tissue evidence="1">Gill</tissue>
    </source>
</reference>
<evidence type="ECO:0000313" key="1">
    <source>
        <dbReference type="EMBL" id="KAK3873096.1"/>
    </source>
</evidence>
<dbReference type="AlphaFoldDB" id="A0AAE1KEG5"/>
<gene>
    <name evidence="1" type="ORF">Pcinc_021852</name>
</gene>
<organism evidence="1 2">
    <name type="scientific">Petrolisthes cinctipes</name>
    <name type="common">Flat porcelain crab</name>
    <dbReference type="NCBI Taxonomy" id="88211"/>
    <lineage>
        <taxon>Eukaryota</taxon>
        <taxon>Metazoa</taxon>
        <taxon>Ecdysozoa</taxon>
        <taxon>Arthropoda</taxon>
        <taxon>Crustacea</taxon>
        <taxon>Multicrustacea</taxon>
        <taxon>Malacostraca</taxon>
        <taxon>Eumalacostraca</taxon>
        <taxon>Eucarida</taxon>
        <taxon>Decapoda</taxon>
        <taxon>Pleocyemata</taxon>
        <taxon>Anomura</taxon>
        <taxon>Galatheoidea</taxon>
        <taxon>Porcellanidae</taxon>
        <taxon>Petrolisthes</taxon>
    </lineage>
</organism>
<evidence type="ECO:0000313" key="2">
    <source>
        <dbReference type="Proteomes" id="UP001286313"/>
    </source>
</evidence>
<comment type="caution">
    <text evidence="1">The sequence shown here is derived from an EMBL/GenBank/DDBJ whole genome shotgun (WGS) entry which is preliminary data.</text>
</comment>